<accession>A0A0R2CT98</accession>
<dbReference type="Proteomes" id="UP000051256">
    <property type="component" value="Unassembled WGS sequence"/>
</dbReference>
<gene>
    <name evidence="5" type="ORF">FC56_GL001551</name>
</gene>
<dbReference type="GO" id="GO:0003700">
    <property type="term" value="F:DNA-binding transcription factor activity"/>
    <property type="evidence" value="ECO:0007669"/>
    <property type="project" value="InterPro"/>
</dbReference>
<sequence>MKNINNETLDTLANQINSELTTFRNREIDPQTNEWFKQHSSSAVRDLITKLKITDLDLITIIEQYPESRLSDLTQFTNVRQGTVSKMVNKFVKLGLVAKYHQGDNLKNTYLQLTTSGTELAELHIEFHRINQQKMKKALSDFSAADLQVVANFLQRINELDGQ</sequence>
<dbReference type="PATRIC" id="fig|1423802.4.peg.1572"/>
<feature type="domain" description="HTH marR-type" evidence="4">
    <location>
        <begin position="42"/>
        <end position="147"/>
    </location>
</feature>
<dbReference type="RefSeq" id="WP_056977873.1">
    <property type="nucleotide sequence ID" value="NZ_AYZR01000004.1"/>
</dbReference>
<name>A0A0R2CT98_9LACO</name>
<dbReference type="SUPFAM" id="SSF46785">
    <property type="entry name" value="Winged helix' DNA-binding domain"/>
    <property type="match status" value="1"/>
</dbReference>
<organism evidence="5 6">
    <name type="scientific">Lentilactobacillus senioris DSM 24302 = JCM 17472</name>
    <dbReference type="NCBI Taxonomy" id="1423802"/>
    <lineage>
        <taxon>Bacteria</taxon>
        <taxon>Bacillati</taxon>
        <taxon>Bacillota</taxon>
        <taxon>Bacilli</taxon>
        <taxon>Lactobacillales</taxon>
        <taxon>Lactobacillaceae</taxon>
        <taxon>Lentilactobacillus</taxon>
    </lineage>
</organism>
<dbReference type="InterPro" id="IPR000835">
    <property type="entry name" value="HTH_MarR-typ"/>
</dbReference>
<keyword evidence="2" id="KW-0238">DNA-binding</keyword>
<keyword evidence="6" id="KW-1185">Reference proteome</keyword>
<evidence type="ECO:0000313" key="5">
    <source>
        <dbReference type="EMBL" id="KRM94592.1"/>
    </source>
</evidence>
<dbReference type="InterPro" id="IPR036388">
    <property type="entry name" value="WH-like_DNA-bd_sf"/>
</dbReference>
<proteinExistence type="predicted"/>
<evidence type="ECO:0000259" key="4">
    <source>
        <dbReference type="SMART" id="SM00347"/>
    </source>
</evidence>
<evidence type="ECO:0000256" key="2">
    <source>
        <dbReference type="ARBA" id="ARBA00023125"/>
    </source>
</evidence>
<dbReference type="PANTHER" id="PTHR35790">
    <property type="entry name" value="HTH-TYPE TRANSCRIPTIONAL REGULATOR PCHR"/>
    <property type="match status" value="1"/>
</dbReference>
<dbReference type="EMBL" id="AYZR01000004">
    <property type="protein sequence ID" value="KRM94592.1"/>
    <property type="molecule type" value="Genomic_DNA"/>
</dbReference>
<reference evidence="5 6" key="1">
    <citation type="journal article" date="2015" name="Genome Announc.">
        <title>Expanding the biotechnology potential of lactobacilli through comparative genomics of 213 strains and associated genera.</title>
        <authorList>
            <person name="Sun Z."/>
            <person name="Harris H.M."/>
            <person name="McCann A."/>
            <person name="Guo C."/>
            <person name="Argimon S."/>
            <person name="Zhang W."/>
            <person name="Yang X."/>
            <person name="Jeffery I.B."/>
            <person name="Cooney J.C."/>
            <person name="Kagawa T.F."/>
            <person name="Liu W."/>
            <person name="Song Y."/>
            <person name="Salvetti E."/>
            <person name="Wrobel A."/>
            <person name="Rasinkangas P."/>
            <person name="Parkhill J."/>
            <person name="Rea M.C."/>
            <person name="O'Sullivan O."/>
            <person name="Ritari J."/>
            <person name="Douillard F.P."/>
            <person name="Paul Ross R."/>
            <person name="Yang R."/>
            <person name="Briner A.E."/>
            <person name="Felis G.E."/>
            <person name="de Vos W.M."/>
            <person name="Barrangou R."/>
            <person name="Klaenhammer T.R."/>
            <person name="Caufield P.W."/>
            <person name="Cui Y."/>
            <person name="Zhang H."/>
            <person name="O'Toole P.W."/>
        </authorList>
    </citation>
    <scope>NUCLEOTIDE SEQUENCE [LARGE SCALE GENOMIC DNA]</scope>
    <source>
        <strain evidence="5 6">DSM 24302</strain>
    </source>
</reference>
<dbReference type="PANTHER" id="PTHR35790:SF4">
    <property type="entry name" value="HTH-TYPE TRANSCRIPTIONAL REGULATOR PCHR"/>
    <property type="match status" value="1"/>
</dbReference>
<evidence type="ECO:0000313" key="6">
    <source>
        <dbReference type="Proteomes" id="UP000051256"/>
    </source>
</evidence>
<keyword evidence="3" id="KW-0804">Transcription</keyword>
<dbReference type="GO" id="GO:0003677">
    <property type="term" value="F:DNA binding"/>
    <property type="evidence" value="ECO:0007669"/>
    <property type="project" value="UniProtKB-KW"/>
</dbReference>
<dbReference type="STRING" id="1423802.FC56_GL001551"/>
<evidence type="ECO:0000256" key="3">
    <source>
        <dbReference type="ARBA" id="ARBA00023163"/>
    </source>
</evidence>
<dbReference type="Gene3D" id="1.10.10.10">
    <property type="entry name" value="Winged helix-like DNA-binding domain superfamily/Winged helix DNA-binding domain"/>
    <property type="match status" value="1"/>
</dbReference>
<dbReference type="InterPro" id="IPR052067">
    <property type="entry name" value="Metal_resp_HTH_trans_reg"/>
</dbReference>
<dbReference type="SMART" id="SM00347">
    <property type="entry name" value="HTH_MARR"/>
    <property type="match status" value="1"/>
</dbReference>
<evidence type="ECO:0000256" key="1">
    <source>
        <dbReference type="ARBA" id="ARBA00023015"/>
    </source>
</evidence>
<protein>
    <recommendedName>
        <fullName evidence="4">HTH marR-type domain-containing protein</fullName>
    </recommendedName>
</protein>
<dbReference type="AlphaFoldDB" id="A0A0R2CT98"/>
<keyword evidence="1" id="KW-0805">Transcription regulation</keyword>
<dbReference type="InterPro" id="IPR036390">
    <property type="entry name" value="WH_DNA-bd_sf"/>
</dbReference>
<dbReference type="Pfam" id="PF01047">
    <property type="entry name" value="MarR"/>
    <property type="match status" value="1"/>
</dbReference>
<comment type="caution">
    <text evidence="5">The sequence shown here is derived from an EMBL/GenBank/DDBJ whole genome shotgun (WGS) entry which is preliminary data.</text>
</comment>